<evidence type="ECO:0000256" key="1">
    <source>
        <dbReference type="ARBA" id="ARBA00004141"/>
    </source>
</evidence>
<reference evidence="9" key="2">
    <citation type="submission" date="2025-09" db="UniProtKB">
        <authorList>
            <consortium name="Ensembl"/>
        </authorList>
    </citation>
    <scope>IDENTIFICATION</scope>
</reference>
<feature type="compositionally biased region" description="Basic and acidic residues" evidence="6">
    <location>
        <begin position="1"/>
        <end position="15"/>
    </location>
</feature>
<feature type="domain" description="MARVEL" evidence="8">
    <location>
        <begin position="104"/>
        <end position="296"/>
    </location>
</feature>
<dbReference type="Ensembl" id="ENSFHET00000019468.1">
    <property type="protein sequence ID" value="ENSFHEP00000012263.1"/>
    <property type="gene ID" value="ENSFHEG00000013695.1"/>
</dbReference>
<reference evidence="9" key="1">
    <citation type="submission" date="2025-08" db="UniProtKB">
        <authorList>
            <consortium name="Ensembl"/>
        </authorList>
    </citation>
    <scope>IDENTIFICATION</scope>
</reference>
<sequence>MPDRGRHHQRSDVSKSSDYSHGGHHSLYDHQRHSQNPRDVEEPLSSDRRHKDNREREGTSPHFHKGPISYIYDIGPSIPLRETPERRPEAYQQQHRRALYNLRYVLSSRGICQLMEVAVNLLIVICAGVPYSNNGGYRDLASYGGIYQYYFGGANAFAGADADRVKELDRLFHQLKRPPYAFAMACGGILMIYAFVMFALGVFRVPYRRPPVLIGEAVVNFLISLGYVAGLAFYFVKLQETYQNPICLEREQMYKSKGHKGFECRFHGADIAGGLFGVAGIFVFIFGGVVTVRAFRSVRELKKERSNEESRF</sequence>
<keyword evidence="10" id="KW-1185">Reference proteome</keyword>
<accession>A0A3Q2PGV7</accession>
<evidence type="ECO:0000259" key="8">
    <source>
        <dbReference type="PROSITE" id="PS51225"/>
    </source>
</evidence>
<proteinExistence type="predicted"/>
<evidence type="ECO:0000313" key="9">
    <source>
        <dbReference type="Ensembl" id="ENSFHEP00000012263.1"/>
    </source>
</evidence>
<dbReference type="PANTHER" id="PTHR34609:SF17">
    <property type="entry name" value="GEO08273P1-RELATED"/>
    <property type="match status" value="1"/>
</dbReference>
<evidence type="ECO:0000256" key="4">
    <source>
        <dbReference type="ARBA" id="ARBA00023136"/>
    </source>
</evidence>
<feature type="transmembrane region" description="Helical" evidence="7">
    <location>
        <begin position="271"/>
        <end position="295"/>
    </location>
</feature>
<protein>
    <submittedName>
        <fullName evidence="9">MARVEL domain containing 3</fullName>
    </submittedName>
</protein>
<dbReference type="GO" id="GO:0016020">
    <property type="term" value="C:membrane"/>
    <property type="evidence" value="ECO:0007669"/>
    <property type="project" value="UniProtKB-SubCell"/>
</dbReference>
<dbReference type="GeneTree" id="ENSGT00950000183102"/>
<feature type="transmembrane region" description="Helical" evidence="7">
    <location>
        <begin position="217"/>
        <end position="236"/>
    </location>
</feature>
<dbReference type="AlphaFoldDB" id="A0A3Q2PGV7"/>
<keyword evidence="3 7" id="KW-1133">Transmembrane helix</keyword>
<dbReference type="InterPro" id="IPR008253">
    <property type="entry name" value="Marvel"/>
</dbReference>
<name>A0A3Q2PGV7_FUNHE</name>
<dbReference type="PROSITE" id="PS51225">
    <property type="entry name" value="MARVEL"/>
    <property type="match status" value="1"/>
</dbReference>
<dbReference type="Pfam" id="PF01284">
    <property type="entry name" value="MARVEL"/>
    <property type="match status" value="1"/>
</dbReference>
<evidence type="ECO:0000256" key="7">
    <source>
        <dbReference type="SAM" id="Phobius"/>
    </source>
</evidence>
<evidence type="ECO:0000256" key="3">
    <source>
        <dbReference type="ARBA" id="ARBA00022989"/>
    </source>
</evidence>
<evidence type="ECO:0000313" key="10">
    <source>
        <dbReference type="Proteomes" id="UP000265000"/>
    </source>
</evidence>
<dbReference type="STRING" id="8078.ENSFHEP00000012263"/>
<feature type="transmembrane region" description="Helical" evidence="7">
    <location>
        <begin position="180"/>
        <end position="205"/>
    </location>
</feature>
<dbReference type="PANTHER" id="PTHR34609">
    <property type="entry name" value="GEO08273P1-RELATED"/>
    <property type="match status" value="1"/>
</dbReference>
<feature type="compositionally biased region" description="Basic and acidic residues" evidence="6">
    <location>
        <begin position="26"/>
        <end position="59"/>
    </location>
</feature>
<evidence type="ECO:0000256" key="5">
    <source>
        <dbReference type="PROSITE-ProRule" id="PRU00581"/>
    </source>
</evidence>
<dbReference type="Proteomes" id="UP000265000">
    <property type="component" value="Unplaced"/>
</dbReference>
<comment type="subcellular location">
    <subcellularLocation>
        <location evidence="1">Membrane</location>
        <topology evidence="1">Multi-pass membrane protein</topology>
    </subcellularLocation>
</comment>
<feature type="region of interest" description="Disordered" evidence="6">
    <location>
        <begin position="1"/>
        <end position="68"/>
    </location>
</feature>
<organism evidence="9 10">
    <name type="scientific">Fundulus heteroclitus</name>
    <name type="common">Killifish</name>
    <name type="synonym">Mummichog</name>
    <dbReference type="NCBI Taxonomy" id="8078"/>
    <lineage>
        <taxon>Eukaryota</taxon>
        <taxon>Metazoa</taxon>
        <taxon>Chordata</taxon>
        <taxon>Craniata</taxon>
        <taxon>Vertebrata</taxon>
        <taxon>Euteleostomi</taxon>
        <taxon>Actinopterygii</taxon>
        <taxon>Neopterygii</taxon>
        <taxon>Teleostei</taxon>
        <taxon>Neoteleostei</taxon>
        <taxon>Acanthomorphata</taxon>
        <taxon>Ovalentaria</taxon>
        <taxon>Atherinomorphae</taxon>
        <taxon>Cyprinodontiformes</taxon>
        <taxon>Fundulidae</taxon>
        <taxon>Fundulus</taxon>
    </lineage>
</organism>
<dbReference type="InterPro" id="IPR053077">
    <property type="entry name" value="MARVEL_domain_protein_3"/>
</dbReference>
<keyword evidence="2 5" id="KW-0812">Transmembrane</keyword>
<evidence type="ECO:0000256" key="6">
    <source>
        <dbReference type="SAM" id="MobiDB-lite"/>
    </source>
</evidence>
<evidence type="ECO:0000256" key="2">
    <source>
        <dbReference type="ARBA" id="ARBA00022692"/>
    </source>
</evidence>
<keyword evidence="4 5" id="KW-0472">Membrane</keyword>
<feature type="transmembrane region" description="Helical" evidence="7">
    <location>
        <begin position="111"/>
        <end position="131"/>
    </location>
</feature>